<dbReference type="InterPro" id="IPR052207">
    <property type="entry name" value="Max-like/E-box_TFs"/>
</dbReference>
<proteinExistence type="predicted"/>
<feature type="compositionally biased region" description="Polar residues" evidence="8">
    <location>
        <begin position="449"/>
        <end position="459"/>
    </location>
</feature>
<keyword evidence="7" id="KW-0175">Coiled coil</keyword>
<feature type="region of interest" description="Disordered" evidence="8">
    <location>
        <begin position="55"/>
        <end position="79"/>
    </location>
</feature>
<feature type="region of interest" description="Disordered" evidence="8">
    <location>
        <begin position="13"/>
        <end position="43"/>
    </location>
</feature>
<dbReference type="AlphaFoldDB" id="A0AA40I8A5"/>
<dbReference type="InterPro" id="IPR036638">
    <property type="entry name" value="HLH_DNA-bd_sf"/>
</dbReference>
<organism evidence="10 11">
    <name type="scientific">Cnephaeus nilssonii</name>
    <name type="common">Northern bat</name>
    <name type="synonym">Eptesicus nilssonii</name>
    <dbReference type="NCBI Taxonomy" id="3371016"/>
    <lineage>
        <taxon>Eukaryota</taxon>
        <taxon>Metazoa</taxon>
        <taxon>Chordata</taxon>
        <taxon>Craniata</taxon>
        <taxon>Vertebrata</taxon>
        <taxon>Euteleostomi</taxon>
        <taxon>Mammalia</taxon>
        <taxon>Eutheria</taxon>
        <taxon>Laurasiatheria</taxon>
        <taxon>Chiroptera</taxon>
        <taxon>Yangochiroptera</taxon>
        <taxon>Vespertilionidae</taxon>
        <taxon>Cnephaeus</taxon>
    </lineage>
</organism>
<name>A0AA40I8A5_CNENI</name>
<feature type="domain" description="BHLH" evidence="9">
    <location>
        <begin position="749"/>
        <end position="803"/>
    </location>
</feature>
<accession>A0AA40I8A5</accession>
<dbReference type="EMBL" id="JAULJE010000003">
    <property type="protein sequence ID" value="KAK1344898.1"/>
    <property type="molecule type" value="Genomic_DNA"/>
</dbReference>
<keyword evidence="4" id="KW-0238">DNA-binding</keyword>
<evidence type="ECO:0000256" key="5">
    <source>
        <dbReference type="ARBA" id="ARBA00023163"/>
    </source>
</evidence>
<feature type="compositionally biased region" description="Polar residues" evidence="8">
    <location>
        <begin position="227"/>
        <end position="237"/>
    </location>
</feature>
<dbReference type="GO" id="GO:0000978">
    <property type="term" value="F:RNA polymerase II cis-regulatory region sequence-specific DNA binding"/>
    <property type="evidence" value="ECO:0007669"/>
    <property type="project" value="TreeGrafter"/>
</dbReference>
<protein>
    <recommendedName>
        <fullName evidence="9">BHLH domain-containing protein</fullName>
    </recommendedName>
</protein>
<comment type="caution">
    <text evidence="10">The sequence shown here is derived from an EMBL/GenBank/DDBJ whole genome shotgun (WGS) entry which is preliminary data.</text>
</comment>
<dbReference type="GO" id="GO:0046983">
    <property type="term" value="F:protein dimerization activity"/>
    <property type="evidence" value="ECO:0007669"/>
    <property type="project" value="InterPro"/>
</dbReference>
<dbReference type="PROSITE" id="PS50888">
    <property type="entry name" value="BHLH"/>
    <property type="match status" value="1"/>
</dbReference>
<feature type="region of interest" description="Disordered" evidence="8">
    <location>
        <begin position="220"/>
        <end position="241"/>
    </location>
</feature>
<dbReference type="Proteomes" id="UP001177744">
    <property type="component" value="Unassembled WGS sequence"/>
</dbReference>
<dbReference type="PANTHER" id="PTHR15741">
    <property type="entry name" value="BASIC HELIX-LOOP-HELIX ZIP TRANSCRIPTION FACTOR"/>
    <property type="match status" value="1"/>
</dbReference>
<dbReference type="FunFam" id="4.10.280.10:FF:000028">
    <property type="entry name" value="MLX interacting protein like"/>
    <property type="match status" value="1"/>
</dbReference>
<evidence type="ECO:0000259" key="9">
    <source>
        <dbReference type="PROSITE" id="PS50888"/>
    </source>
</evidence>
<keyword evidence="6" id="KW-0539">Nucleus</keyword>
<sequence>MATARALAGLAAGLQGPRVVPSADSDSDTDSEDPSTRRSAGGRLRSQVIHSGHFMVSSPHSDSLTRRRDQEGPVGLADFGPRSIDPTLTRLFECMSLAYSGKLVSPKWKNFKGLKLLCRDKIRLNNAIWRAWYIQYVERRKSPVCGFVTPLQGPEADAHRKPEVGVVLEGNYWKRRIEVVMREYHKWRIYYKKRVSGDPGGSARLFPCRCWPLLLLEEPKEEPPPSVKTQADSATLRKSSREGDLLAPKQLLEADGVTLVFQAVNWVHQGEVRTVQREAVWLADDFIPQAGGGRGMAATRAMVRAALLQRGACAAGGPRGGPGGRQLLDLDCFLSDISDTLFTMTQPSPTSLQLPPEDAYVGNADMIQPELTPLQPSLDDFMETSASSCHGLSPNCCHPVCLNYRFLHQLPPPQTATPSNFLEPPSFSPMADSLFSSGILGSEVPPASSGMTHLSGHNHQQARRSCSGSLDSSVFLSSDFHLSEDPKPKLPPCPTPPPLLQYPAPAKGPGLEPCPLPLFPPMAPPPAVLQEEPLFSPRFSFPTVPPASGGSPLPAPTTFPPTPQSGTGPAPTHFPMDLLSSGYPEPPFGPHFTMPQGVQPRGKPPTPSPRERKPSPRTLAPAIAGGNNSCLTQLLTAAKPEQALEPPLVSNALLRPPKSRETVPEFPCTFLPPTPAPTPPRPPLGPATLAPPRPLVVPKVERLSPPAPSGGERRLSGELNSMPGPGTMSVRVSPPQPILSRGRPDKTENRRITHISAEQKRRFNIKLGFDTLHGLVSTLNTQPSLKVSKATTLQKTAEYITMLQQERAALQEEAQQLRDQIEELNAAINLCQQQLPATGVPITHQRFDQMRDMFDDYVRARTLHNWKFWVFSILIRPLFESFNGMVSTASLQSLRQTSLAWLDQYCSLPALRPTVLNSLRQLSTSTSILTDPGCIPEQATRAVTEGKPL</sequence>
<dbReference type="PRINTS" id="PR01217">
    <property type="entry name" value="PRICHEXTENSN"/>
</dbReference>
<dbReference type="SMART" id="SM00353">
    <property type="entry name" value="HLH"/>
    <property type="match status" value="1"/>
</dbReference>
<evidence type="ECO:0000256" key="8">
    <source>
        <dbReference type="SAM" id="MobiDB-lite"/>
    </source>
</evidence>
<evidence type="ECO:0000256" key="2">
    <source>
        <dbReference type="ARBA" id="ARBA00022553"/>
    </source>
</evidence>
<feature type="region of interest" description="Disordered" evidence="8">
    <location>
        <begin position="545"/>
        <end position="625"/>
    </location>
</feature>
<feature type="coiled-coil region" evidence="7">
    <location>
        <begin position="793"/>
        <end position="834"/>
    </location>
</feature>
<feature type="region of interest" description="Disordered" evidence="8">
    <location>
        <begin position="446"/>
        <end position="466"/>
    </location>
</feature>
<dbReference type="GO" id="GO:0000981">
    <property type="term" value="F:DNA-binding transcription factor activity, RNA polymerase II-specific"/>
    <property type="evidence" value="ECO:0007669"/>
    <property type="project" value="TreeGrafter"/>
</dbReference>
<evidence type="ECO:0000256" key="3">
    <source>
        <dbReference type="ARBA" id="ARBA00023015"/>
    </source>
</evidence>
<evidence type="ECO:0000256" key="1">
    <source>
        <dbReference type="ARBA" id="ARBA00004123"/>
    </source>
</evidence>
<dbReference type="GO" id="GO:0005634">
    <property type="term" value="C:nucleus"/>
    <property type="evidence" value="ECO:0007669"/>
    <property type="project" value="UniProtKB-SubCell"/>
</dbReference>
<gene>
    <name evidence="10" type="ORF">QTO34_013602</name>
</gene>
<feature type="compositionally biased region" description="Low complexity" evidence="8">
    <location>
        <begin position="13"/>
        <end position="24"/>
    </location>
</feature>
<keyword evidence="2" id="KW-0597">Phosphoprotein</keyword>
<feature type="compositionally biased region" description="Pro residues" evidence="8">
    <location>
        <begin position="553"/>
        <end position="563"/>
    </location>
</feature>
<comment type="subcellular location">
    <subcellularLocation>
        <location evidence="1">Nucleus</location>
    </subcellularLocation>
</comment>
<dbReference type="CDD" id="cd19689">
    <property type="entry name" value="bHLHzip_MLXIPL"/>
    <property type="match status" value="1"/>
</dbReference>
<dbReference type="CDD" id="cd21771">
    <property type="entry name" value="NES2-NLS_ChREBP"/>
    <property type="match status" value="1"/>
</dbReference>
<keyword evidence="5" id="KW-0804">Transcription</keyword>
<dbReference type="PANTHER" id="PTHR15741:SF14">
    <property type="entry name" value="CARBOHYDRATE-RESPONSIVE ELEMENT-BINDING PROTEIN"/>
    <property type="match status" value="1"/>
</dbReference>
<dbReference type="InterPro" id="IPR011598">
    <property type="entry name" value="bHLH_dom"/>
</dbReference>
<evidence type="ECO:0000256" key="6">
    <source>
        <dbReference type="ARBA" id="ARBA00023242"/>
    </source>
</evidence>
<evidence type="ECO:0000256" key="7">
    <source>
        <dbReference type="SAM" id="Coils"/>
    </source>
</evidence>
<evidence type="ECO:0000256" key="4">
    <source>
        <dbReference type="ARBA" id="ARBA00023125"/>
    </source>
</evidence>
<dbReference type="Pfam" id="PF00010">
    <property type="entry name" value="HLH"/>
    <property type="match status" value="1"/>
</dbReference>
<keyword evidence="3" id="KW-0805">Transcription regulation</keyword>
<dbReference type="SUPFAM" id="SSF47459">
    <property type="entry name" value="HLH, helix-loop-helix DNA-binding domain"/>
    <property type="match status" value="1"/>
</dbReference>
<keyword evidence="11" id="KW-1185">Reference proteome</keyword>
<reference evidence="10" key="1">
    <citation type="submission" date="2023-06" db="EMBL/GenBank/DDBJ databases">
        <title>Reference genome for the Northern bat (Eptesicus nilssonii), a most northern bat species.</title>
        <authorList>
            <person name="Laine V.N."/>
            <person name="Pulliainen A.T."/>
            <person name="Lilley T.M."/>
        </authorList>
    </citation>
    <scope>NUCLEOTIDE SEQUENCE</scope>
    <source>
        <strain evidence="10">BLF_Eptnil</strain>
        <tissue evidence="10">Kidney</tissue>
    </source>
</reference>
<evidence type="ECO:0000313" key="10">
    <source>
        <dbReference type="EMBL" id="KAK1344898.1"/>
    </source>
</evidence>
<evidence type="ECO:0000313" key="11">
    <source>
        <dbReference type="Proteomes" id="UP001177744"/>
    </source>
</evidence>
<dbReference type="Gene3D" id="4.10.280.10">
    <property type="entry name" value="Helix-loop-helix DNA-binding domain"/>
    <property type="match status" value="1"/>
</dbReference>
<feature type="region of interest" description="Disordered" evidence="8">
    <location>
        <begin position="726"/>
        <end position="748"/>
    </location>
</feature>